<proteinExistence type="predicted"/>
<keyword evidence="3" id="KW-1185">Reference proteome</keyword>
<accession>A0A9Q1CSM0</accession>
<evidence type="ECO:0000256" key="1">
    <source>
        <dbReference type="SAM" id="MobiDB-lite"/>
    </source>
</evidence>
<organism evidence="2 3">
    <name type="scientific">Holothuria leucospilota</name>
    <name type="common">Black long sea cucumber</name>
    <name type="synonym">Mertensiothuria leucospilota</name>
    <dbReference type="NCBI Taxonomy" id="206669"/>
    <lineage>
        <taxon>Eukaryota</taxon>
        <taxon>Metazoa</taxon>
        <taxon>Echinodermata</taxon>
        <taxon>Eleutherozoa</taxon>
        <taxon>Echinozoa</taxon>
        <taxon>Holothuroidea</taxon>
        <taxon>Aspidochirotacea</taxon>
        <taxon>Aspidochirotida</taxon>
        <taxon>Holothuriidae</taxon>
        <taxon>Holothuria</taxon>
    </lineage>
</organism>
<name>A0A9Q1CSM0_HOLLE</name>
<feature type="region of interest" description="Disordered" evidence="1">
    <location>
        <begin position="1"/>
        <end position="121"/>
    </location>
</feature>
<dbReference type="EMBL" id="JAIZAY010000001">
    <property type="protein sequence ID" value="KAJ8050658.1"/>
    <property type="molecule type" value="Genomic_DNA"/>
</dbReference>
<feature type="compositionally biased region" description="Pro residues" evidence="1">
    <location>
        <begin position="104"/>
        <end position="116"/>
    </location>
</feature>
<dbReference type="Proteomes" id="UP001152320">
    <property type="component" value="Chromosome 1"/>
</dbReference>
<evidence type="ECO:0000313" key="3">
    <source>
        <dbReference type="Proteomes" id="UP001152320"/>
    </source>
</evidence>
<evidence type="ECO:0000313" key="2">
    <source>
        <dbReference type="EMBL" id="KAJ8050658.1"/>
    </source>
</evidence>
<reference evidence="2" key="1">
    <citation type="submission" date="2021-10" db="EMBL/GenBank/DDBJ databases">
        <title>Tropical sea cucumber genome reveals ecological adaptation and Cuvierian tubules defense mechanism.</title>
        <authorList>
            <person name="Chen T."/>
        </authorList>
    </citation>
    <scope>NUCLEOTIDE SEQUENCE</scope>
    <source>
        <strain evidence="2">Nanhai2018</strain>
        <tissue evidence="2">Muscle</tissue>
    </source>
</reference>
<protein>
    <submittedName>
        <fullName evidence="2">Uncharacterized protein</fullName>
    </submittedName>
</protein>
<sequence>MMTAGGGGTRAPSDTSDEDVICSRRSGPSESALQDSLFLEPDPEELAESHPRLPRQLLQPTGQPRQQPVQPPPQAQPVQPPAQVQPQQPPAKRARGRPRKPPTEVQPPPKRPPTPKPVLDADQRHAFTARCREREAEFAAFRALRNPSQAQVDAFWSLQVEDEIDRKRCQGVWTWDEFTEIKEEG</sequence>
<dbReference type="AlphaFoldDB" id="A0A9Q1CSM0"/>
<feature type="compositionally biased region" description="Low complexity" evidence="1">
    <location>
        <begin position="59"/>
        <end position="68"/>
    </location>
</feature>
<comment type="caution">
    <text evidence="2">The sequence shown here is derived from an EMBL/GenBank/DDBJ whole genome shotgun (WGS) entry which is preliminary data.</text>
</comment>
<gene>
    <name evidence="2" type="ORF">HOLleu_03946</name>
</gene>
<feature type="compositionally biased region" description="Pro residues" evidence="1">
    <location>
        <begin position="69"/>
        <end position="80"/>
    </location>
</feature>